<comment type="caution">
    <text evidence="2">The sequence shown here is derived from an EMBL/GenBank/DDBJ whole genome shotgun (WGS) entry which is preliminary data.</text>
</comment>
<feature type="region of interest" description="Disordered" evidence="1">
    <location>
        <begin position="133"/>
        <end position="185"/>
    </location>
</feature>
<feature type="compositionally biased region" description="Pro residues" evidence="1">
    <location>
        <begin position="174"/>
        <end position="185"/>
    </location>
</feature>
<dbReference type="EMBL" id="LAVV01013827">
    <property type="protein sequence ID" value="KNZ45279.1"/>
    <property type="molecule type" value="Genomic_DNA"/>
</dbReference>
<dbReference type="AlphaFoldDB" id="A0A0L6U9P9"/>
<feature type="region of interest" description="Disordered" evidence="1">
    <location>
        <begin position="62"/>
        <end position="100"/>
    </location>
</feature>
<organism evidence="2 3">
    <name type="scientific">Puccinia sorghi</name>
    <dbReference type="NCBI Taxonomy" id="27349"/>
    <lineage>
        <taxon>Eukaryota</taxon>
        <taxon>Fungi</taxon>
        <taxon>Dikarya</taxon>
        <taxon>Basidiomycota</taxon>
        <taxon>Pucciniomycotina</taxon>
        <taxon>Pucciniomycetes</taxon>
        <taxon>Pucciniales</taxon>
        <taxon>Pucciniaceae</taxon>
        <taxon>Puccinia</taxon>
    </lineage>
</organism>
<feature type="non-terminal residue" evidence="2">
    <location>
        <position position="1"/>
    </location>
</feature>
<protein>
    <submittedName>
        <fullName evidence="2">Uncharacterized protein</fullName>
    </submittedName>
</protein>
<keyword evidence="3" id="KW-1185">Reference proteome</keyword>
<dbReference type="STRING" id="27349.A0A0L6U9P9"/>
<feature type="region of interest" description="Disordered" evidence="1">
    <location>
        <begin position="1"/>
        <end position="46"/>
    </location>
</feature>
<evidence type="ECO:0000313" key="3">
    <source>
        <dbReference type="Proteomes" id="UP000037035"/>
    </source>
</evidence>
<sequence length="185" mass="19199">ENTSDLSGTDDDTHQQQVLPLAGLSENPSEESVDDQQGGVGGSSSAIADAATSRVVRSLPAALSLPGQQSREEHMCQEVSPARPKISLQAPTPERFDSFPLIDTLHPVHPPSSLSLDGSQQSAHLDGALLSCSVPNSSASSTLQNLVKPVDSPPYLVSPTASTHPPSPQLLFLPPSPPNSSSPVS</sequence>
<gene>
    <name evidence="2" type="ORF">VP01_82g1</name>
</gene>
<evidence type="ECO:0000256" key="1">
    <source>
        <dbReference type="SAM" id="MobiDB-lite"/>
    </source>
</evidence>
<name>A0A0L6U9P9_9BASI</name>
<dbReference type="VEuPathDB" id="FungiDB:VP01_82g1"/>
<feature type="compositionally biased region" description="Polar residues" evidence="1">
    <location>
        <begin position="133"/>
        <end position="145"/>
    </location>
</feature>
<proteinExistence type="predicted"/>
<dbReference type="Proteomes" id="UP000037035">
    <property type="component" value="Unassembled WGS sequence"/>
</dbReference>
<evidence type="ECO:0000313" key="2">
    <source>
        <dbReference type="EMBL" id="KNZ45279.1"/>
    </source>
</evidence>
<reference evidence="2 3" key="1">
    <citation type="submission" date="2015-08" db="EMBL/GenBank/DDBJ databases">
        <title>Next Generation Sequencing and Analysis of the Genome of Puccinia sorghi L Schw, the Causal Agent of Maize Common Rust.</title>
        <authorList>
            <person name="Rochi L."/>
            <person name="Burguener G."/>
            <person name="Darino M."/>
            <person name="Turjanski A."/>
            <person name="Kreff E."/>
            <person name="Dieguez M.J."/>
            <person name="Sacco F."/>
        </authorList>
    </citation>
    <scope>NUCLEOTIDE SEQUENCE [LARGE SCALE GENOMIC DNA]</scope>
    <source>
        <strain evidence="2 3">RO10H11247</strain>
    </source>
</reference>
<accession>A0A0L6U9P9</accession>